<reference evidence="1 2" key="1">
    <citation type="submission" date="2017-10" db="EMBL/GenBank/DDBJ databases">
        <title>Novel microbial diversity and functional potential in the marine mammal oral microbiome.</title>
        <authorList>
            <person name="Dudek N.K."/>
            <person name="Sun C.L."/>
            <person name="Burstein D."/>
            <person name="Kantor R.S."/>
            <person name="Aliaga Goltsman D.S."/>
            <person name="Bik E.M."/>
            <person name="Thomas B.C."/>
            <person name="Banfield J.F."/>
            <person name="Relman D.A."/>
        </authorList>
    </citation>
    <scope>NUCLEOTIDE SEQUENCE [LARGE SCALE GENOMIC DNA]</scope>
    <source>
        <strain evidence="1">DOLZORAL124_49_17</strain>
    </source>
</reference>
<sequence>MITFPNDDRHELDVFFLLSDQTPICIECKSGEFRGSIEKYTKLRRRLNIASSNFLIITLGLNTKQTQGLSSMYKLTFLNENNFGQYVAKLIARHA</sequence>
<dbReference type="InterPro" id="IPR011856">
    <property type="entry name" value="tRNA_endonuc-like_dom_sf"/>
</dbReference>
<dbReference type="Gene3D" id="3.40.1350.10">
    <property type="match status" value="1"/>
</dbReference>
<accession>A0A2G6E1Z1</accession>
<dbReference type="Proteomes" id="UP000229740">
    <property type="component" value="Unassembled WGS sequence"/>
</dbReference>
<proteinExistence type="predicted"/>
<evidence type="ECO:0008006" key="3">
    <source>
        <dbReference type="Google" id="ProtNLM"/>
    </source>
</evidence>
<protein>
    <recommendedName>
        <fullName evidence="3">DUF4143 domain-containing protein</fullName>
    </recommendedName>
</protein>
<evidence type="ECO:0000313" key="1">
    <source>
        <dbReference type="EMBL" id="PID56105.1"/>
    </source>
</evidence>
<evidence type="ECO:0000313" key="2">
    <source>
        <dbReference type="Proteomes" id="UP000229740"/>
    </source>
</evidence>
<dbReference type="EMBL" id="PDPS01000038">
    <property type="protein sequence ID" value="PID56105.1"/>
    <property type="molecule type" value="Genomic_DNA"/>
</dbReference>
<organism evidence="1 2">
    <name type="scientific">candidate division KSB3 bacterium</name>
    <dbReference type="NCBI Taxonomy" id="2044937"/>
    <lineage>
        <taxon>Bacteria</taxon>
        <taxon>candidate division KSB3</taxon>
    </lineage>
</organism>
<dbReference type="GO" id="GO:0003676">
    <property type="term" value="F:nucleic acid binding"/>
    <property type="evidence" value="ECO:0007669"/>
    <property type="project" value="InterPro"/>
</dbReference>
<name>A0A2G6E1Z1_9BACT</name>
<gene>
    <name evidence="1" type="ORF">CSB45_12775</name>
</gene>
<dbReference type="SUPFAM" id="SSF52980">
    <property type="entry name" value="Restriction endonuclease-like"/>
    <property type="match status" value="1"/>
</dbReference>
<dbReference type="AlphaFoldDB" id="A0A2G6E1Z1"/>
<dbReference type="InterPro" id="IPR011335">
    <property type="entry name" value="Restrct_endonuc-II-like"/>
</dbReference>
<comment type="caution">
    <text evidence="1">The sequence shown here is derived from an EMBL/GenBank/DDBJ whole genome shotgun (WGS) entry which is preliminary data.</text>
</comment>